<feature type="signal peptide" evidence="1">
    <location>
        <begin position="1"/>
        <end position="22"/>
    </location>
</feature>
<reference evidence="3" key="1">
    <citation type="submission" date="2016-10" db="EMBL/GenBank/DDBJ databases">
        <authorList>
            <person name="Varghese N."/>
            <person name="Submissions S."/>
        </authorList>
    </citation>
    <scope>NUCLEOTIDE SEQUENCE [LARGE SCALE GENOMIC DNA]</scope>
    <source>
        <strain evidence="3">DSM 18733</strain>
    </source>
</reference>
<dbReference type="SUPFAM" id="SSF49478">
    <property type="entry name" value="Cna protein B-type domain"/>
    <property type="match status" value="1"/>
</dbReference>
<dbReference type="AlphaFoldDB" id="A0A1H7QP52"/>
<dbReference type="InterPro" id="IPR019613">
    <property type="entry name" value="DUF4198"/>
</dbReference>
<dbReference type="EMBL" id="FOAF01000002">
    <property type="protein sequence ID" value="SEL49385.1"/>
    <property type="molecule type" value="Genomic_DNA"/>
</dbReference>
<dbReference type="RefSeq" id="WP_093325002.1">
    <property type="nucleotide sequence ID" value="NZ_FOAF01000002.1"/>
</dbReference>
<evidence type="ECO:0008006" key="4">
    <source>
        <dbReference type="Google" id="ProtNLM"/>
    </source>
</evidence>
<evidence type="ECO:0000256" key="1">
    <source>
        <dbReference type="SAM" id="SignalP"/>
    </source>
</evidence>
<feature type="chain" id="PRO_5011479985" description="GH25 family protein" evidence="1">
    <location>
        <begin position="23"/>
        <end position="238"/>
    </location>
</feature>
<dbReference type="Proteomes" id="UP000199421">
    <property type="component" value="Unassembled WGS sequence"/>
</dbReference>
<keyword evidence="3" id="KW-1185">Reference proteome</keyword>
<keyword evidence="1" id="KW-0732">Signal</keyword>
<evidence type="ECO:0000313" key="2">
    <source>
        <dbReference type="EMBL" id="SEL49385.1"/>
    </source>
</evidence>
<dbReference type="STRING" id="407022.SAMN05661044_02661"/>
<accession>A0A1H7QP52</accession>
<protein>
    <recommendedName>
        <fullName evidence="4">GH25 family protein</fullName>
    </recommendedName>
</protein>
<dbReference type="OrthoDB" id="1148550at2"/>
<evidence type="ECO:0000313" key="3">
    <source>
        <dbReference type="Proteomes" id="UP000199421"/>
    </source>
</evidence>
<organism evidence="2 3">
    <name type="scientific">Olivibacter domesticus</name>
    <name type="common">Pseudosphingobacterium domesticum</name>
    <dbReference type="NCBI Taxonomy" id="407022"/>
    <lineage>
        <taxon>Bacteria</taxon>
        <taxon>Pseudomonadati</taxon>
        <taxon>Bacteroidota</taxon>
        <taxon>Sphingobacteriia</taxon>
        <taxon>Sphingobacteriales</taxon>
        <taxon>Sphingobacteriaceae</taxon>
        <taxon>Olivibacter</taxon>
    </lineage>
</organism>
<name>A0A1H7QP52_OLID1</name>
<gene>
    <name evidence="2" type="ORF">SAMN05661044_02661</name>
</gene>
<dbReference type="Pfam" id="PF10670">
    <property type="entry name" value="DUF4198"/>
    <property type="match status" value="1"/>
</dbReference>
<proteinExistence type="predicted"/>
<sequence length="238" mass="26092">MKILKTTLLALFCLLVYTHANAHALWIETATLGKKGTLHDVKVYYGEFALNERDAPEKWYSDVKEFTLWLVAPDGKKTKLETKAGGTHYTSSFTPENDGVYTLMVSHEAAELGGTTKYHFISSAQVAVGKSTKVNADLNTNSLKVYAANQEIFGKGKSIKLYAQLNGQPLANKVVNIASPEGWSKGFTTDAEGAFEFAPLWSGRYVAEAENYEKAAGTHNGKTFDAAWIGSTFSFEVK</sequence>